<accession>A0AAN9UP88</accession>
<dbReference type="EMBL" id="JAKJXP020000061">
    <property type="protein sequence ID" value="KAK7750631.1"/>
    <property type="molecule type" value="Genomic_DNA"/>
</dbReference>
<reference evidence="1 2" key="1">
    <citation type="submission" date="2024-02" db="EMBL/GenBank/DDBJ databases">
        <title>De novo assembly and annotation of 12 fungi associated with fruit tree decline syndrome in Ontario, Canada.</title>
        <authorList>
            <person name="Sulman M."/>
            <person name="Ellouze W."/>
            <person name="Ilyukhin E."/>
        </authorList>
    </citation>
    <scope>NUCLEOTIDE SEQUENCE [LARGE SCALE GENOMIC DNA]</scope>
    <source>
        <strain evidence="1 2">M11/M66-122</strain>
    </source>
</reference>
<name>A0AAN9UP88_9PEZI</name>
<proteinExistence type="predicted"/>
<organism evidence="1 2">
    <name type="scientific">Diatrype stigma</name>
    <dbReference type="NCBI Taxonomy" id="117547"/>
    <lineage>
        <taxon>Eukaryota</taxon>
        <taxon>Fungi</taxon>
        <taxon>Dikarya</taxon>
        <taxon>Ascomycota</taxon>
        <taxon>Pezizomycotina</taxon>
        <taxon>Sordariomycetes</taxon>
        <taxon>Xylariomycetidae</taxon>
        <taxon>Xylariales</taxon>
        <taxon>Diatrypaceae</taxon>
        <taxon>Diatrype</taxon>
    </lineage>
</organism>
<sequence length="115" mass="12984">MPISTLLKEPASRMGNLLYRSMESLSALNTVDQLEKMGLYTRVDGLKATVKLAIKLLPVQYSHWQDLGYPHWIIGAPGYDEPSPQQNDLPAIQDAVLPVFQENGSHFDLDYHLNF</sequence>
<keyword evidence="2" id="KW-1185">Reference proteome</keyword>
<gene>
    <name evidence="1" type="ORF">SLS62_007478</name>
</gene>
<evidence type="ECO:0000313" key="1">
    <source>
        <dbReference type="EMBL" id="KAK7750631.1"/>
    </source>
</evidence>
<comment type="caution">
    <text evidence="1">The sequence shown here is derived from an EMBL/GenBank/DDBJ whole genome shotgun (WGS) entry which is preliminary data.</text>
</comment>
<dbReference type="AlphaFoldDB" id="A0AAN9UP88"/>
<protein>
    <submittedName>
        <fullName evidence="1">Uncharacterized protein</fullName>
    </submittedName>
</protein>
<dbReference type="Proteomes" id="UP001320420">
    <property type="component" value="Unassembled WGS sequence"/>
</dbReference>
<evidence type="ECO:0000313" key="2">
    <source>
        <dbReference type="Proteomes" id="UP001320420"/>
    </source>
</evidence>